<dbReference type="STRING" id="318479.A0A0N4UND2"/>
<dbReference type="Gene3D" id="1.10.287.770">
    <property type="entry name" value="YojJ-like"/>
    <property type="match status" value="1"/>
</dbReference>
<evidence type="ECO:0000256" key="6">
    <source>
        <dbReference type="ARBA" id="ARBA00022989"/>
    </source>
</evidence>
<feature type="region of interest" description="Disordered" evidence="14">
    <location>
        <begin position="889"/>
        <end position="920"/>
    </location>
</feature>
<evidence type="ECO:0000313" key="17">
    <source>
        <dbReference type="Proteomes" id="UP000038040"/>
    </source>
</evidence>
<evidence type="ECO:0000256" key="2">
    <source>
        <dbReference type="ARBA" id="ARBA00007193"/>
    </source>
</evidence>
<feature type="compositionally biased region" description="Polar residues" evidence="14">
    <location>
        <begin position="893"/>
        <end position="902"/>
    </location>
</feature>
<keyword evidence="6 15" id="KW-1133">Transmembrane helix</keyword>
<dbReference type="Proteomes" id="UP000038040">
    <property type="component" value="Unplaced"/>
</dbReference>
<evidence type="ECO:0000256" key="10">
    <source>
        <dbReference type="ARBA" id="ARBA00023180"/>
    </source>
</evidence>
<evidence type="ECO:0000256" key="13">
    <source>
        <dbReference type="RuleBase" id="RU000679"/>
    </source>
</evidence>
<organism evidence="17 19">
    <name type="scientific">Dracunculus medinensis</name>
    <name type="common">Guinea worm</name>
    <dbReference type="NCBI Taxonomy" id="318479"/>
    <lineage>
        <taxon>Eukaryota</taxon>
        <taxon>Metazoa</taxon>
        <taxon>Ecdysozoa</taxon>
        <taxon>Nematoda</taxon>
        <taxon>Chromadorea</taxon>
        <taxon>Rhabditida</taxon>
        <taxon>Spirurina</taxon>
        <taxon>Dracunculoidea</taxon>
        <taxon>Dracunculidae</taxon>
        <taxon>Dracunculus</taxon>
    </lineage>
</organism>
<proteinExistence type="inferred from homology"/>
<keyword evidence="5 13" id="KW-0812">Transmembrane</keyword>
<dbReference type="GO" id="GO:0015280">
    <property type="term" value="F:ligand-gated sodium channel activity"/>
    <property type="evidence" value="ECO:0007669"/>
    <property type="project" value="TreeGrafter"/>
</dbReference>
<dbReference type="PRINTS" id="PR01078">
    <property type="entry name" value="AMINACHANNEL"/>
</dbReference>
<dbReference type="Proteomes" id="UP000274756">
    <property type="component" value="Unassembled WGS sequence"/>
</dbReference>
<keyword evidence="7" id="KW-0915">Sodium</keyword>
<evidence type="ECO:0000256" key="14">
    <source>
        <dbReference type="SAM" id="MobiDB-lite"/>
    </source>
</evidence>
<evidence type="ECO:0000256" key="12">
    <source>
        <dbReference type="ARBA" id="ARBA00023303"/>
    </source>
</evidence>
<evidence type="ECO:0000313" key="19">
    <source>
        <dbReference type="WBParaSite" id="DME_0000941001-mRNA-1"/>
    </source>
</evidence>
<evidence type="ECO:0000313" key="16">
    <source>
        <dbReference type="EMBL" id="VDN53148.1"/>
    </source>
</evidence>
<evidence type="ECO:0000256" key="8">
    <source>
        <dbReference type="ARBA" id="ARBA00023065"/>
    </source>
</evidence>
<dbReference type="GO" id="GO:0005886">
    <property type="term" value="C:plasma membrane"/>
    <property type="evidence" value="ECO:0007669"/>
    <property type="project" value="TreeGrafter"/>
</dbReference>
<evidence type="ECO:0000256" key="4">
    <source>
        <dbReference type="ARBA" id="ARBA00022461"/>
    </source>
</evidence>
<evidence type="ECO:0000256" key="7">
    <source>
        <dbReference type="ARBA" id="ARBA00023053"/>
    </source>
</evidence>
<name>A0A0N4UND2_DRAME</name>
<evidence type="ECO:0000256" key="9">
    <source>
        <dbReference type="ARBA" id="ARBA00023136"/>
    </source>
</evidence>
<dbReference type="Gene3D" id="2.60.470.10">
    <property type="entry name" value="Acid-sensing ion channels like domains"/>
    <property type="match status" value="1"/>
</dbReference>
<dbReference type="PANTHER" id="PTHR11690">
    <property type="entry name" value="AMILORIDE-SENSITIVE SODIUM CHANNEL-RELATED"/>
    <property type="match status" value="1"/>
</dbReference>
<comment type="subcellular location">
    <subcellularLocation>
        <location evidence="1">Membrane</location>
        <topology evidence="1">Multi-pass membrane protein</topology>
    </subcellularLocation>
</comment>
<dbReference type="OrthoDB" id="6502088at2759"/>
<accession>A0A0N4UND2</accession>
<keyword evidence="10" id="KW-0325">Glycoprotein</keyword>
<dbReference type="PANTHER" id="PTHR11690:SF296">
    <property type="entry name" value="DEGENERIN-LIKE PROTEIN DEL-10"/>
    <property type="match status" value="1"/>
</dbReference>
<comment type="similarity">
    <text evidence="2 13">Belongs to the amiloride-sensitive sodium channel (TC 1.A.6) family.</text>
</comment>
<sequence>MQDEVDMCTILHEANMDGVKHLQSKNRITRLYAWAIIILIFVWMACFQIWSQIQMYVRTPVATNIEALYPKKILFPAVAICNNNQFRLTYITGPTIQNRRSKARINISSTISAENKTVFEKALENAWDMDAVKFLRNAAHWKSRMVLSCIWPNGSKCKSTDFKAVWTLSGLCWAINTDSENPHYVTASGSGNGLKLLLNIEKYERIESCSRYFKTKNLPGLKILIYNQTEIPASSFGGVNVPPGYTMDIPFRVQKRLKYADAGGCVREADDQKSGTIPFDHEDNIGTCPIRNFLRIIEARCNCSMIRAYNNTIYNFCNVDQYFHCVLPTMESDHKSTRNSKCLPACSNVDFIAWQDMNLLPNNILPNLIDTEEEEDVDDMNQNEKLDAGETFYCEEYRLLSEEQVKQIKRSAHRAFEKQSRYQDDIQLRTKRLISKLREATFKLIDLGWGWNDSTYIGAYQRLNESVQCYGEIAVDHSDVIAGILSPPFVKDEVRITNLYREYKADRNRYTTLNDLKENYGEQVDQLVKNMQEISNIISKIWKIYSRSTFKSTTGSGLERMDLILQLVKQYEDGRLQKRAWAEKMQSRSMRHFFEEDFYEGWYNPTIKDFEEDILHTIEEIEDNDLPNFLKLLHNKSGIQMGSLLYFGNISAENDGKFFAFAESLINCTMTHVRNETVQLLKSFKKYVHEFQSAYSNLFKKELPNYLINFDFDSDFVEQNFAMVNIFLHKMNVELWTQHSTYSIWSLACDIGGTLGLFLGASLLTIIELLYSCFHYSLPNRKCQSKTFWEKIIKNYAYLGIAKLNQRWLKKKSQEIIKKKDELEESAVESGLLENYEGEAYGQLNLNTPHFCNVTTYKFPHIDDKESEKNGSSILLESSYHADLMNETKSMDSSDYSPSTFYDTDVQESDRKTSDTSISHAALFLPKEERQSTV</sequence>
<reference evidence="16 18" key="2">
    <citation type="submission" date="2018-11" db="EMBL/GenBank/DDBJ databases">
        <authorList>
            <consortium name="Pathogen Informatics"/>
        </authorList>
    </citation>
    <scope>NUCLEOTIDE SEQUENCE [LARGE SCALE GENOMIC DNA]</scope>
</reference>
<reference evidence="19" key="1">
    <citation type="submission" date="2017-02" db="UniProtKB">
        <authorList>
            <consortium name="WormBaseParasite"/>
        </authorList>
    </citation>
    <scope>IDENTIFICATION</scope>
</reference>
<evidence type="ECO:0000313" key="18">
    <source>
        <dbReference type="Proteomes" id="UP000274756"/>
    </source>
</evidence>
<keyword evidence="11 13" id="KW-0739">Sodium transport</keyword>
<feature type="transmembrane region" description="Helical" evidence="15">
    <location>
        <begin position="31"/>
        <end position="50"/>
    </location>
</feature>
<dbReference type="AlphaFoldDB" id="A0A0N4UND2"/>
<keyword evidence="12 13" id="KW-0407">Ion channel</keyword>
<keyword evidence="8 13" id="KW-0406">Ion transport</keyword>
<keyword evidence="3 13" id="KW-0813">Transport</keyword>
<dbReference type="InterPro" id="IPR001873">
    <property type="entry name" value="ENaC"/>
</dbReference>
<keyword evidence="18" id="KW-1185">Reference proteome</keyword>
<evidence type="ECO:0000256" key="11">
    <source>
        <dbReference type="ARBA" id="ARBA00023201"/>
    </source>
</evidence>
<dbReference type="Pfam" id="PF00858">
    <property type="entry name" value="ASC"/>
    <property type="match status" value="2"/>
</dbReference>
<gene>
    <name evidence="16" type="ORF">DME_LOCUS3121</name>
</gene>
<protein>
    <submittedName>
        <fullName evidence="19">Amiloride-sensitive sodium channel</fullName>
    </submittedName>
</protein>
<evidence type="ECO:0000256" key="5">
    <source>
        <dbReference type="ARBA" id="ARBA00022692"/>
    </source>
</evidence>
<keyword evidence="9 15" id="KW-0472">Membrane</keyword>
<evidence type="ECO:0000256" key="1">
    <source>
        <dbReference type="ARBA" id="ARBA00004141"/>
    </source>
</evidence>
<evidence type="ECO:0000256" key="15">
    <source>
        <dbReference type="SAM" id="Phobius"/>
    </source>
</evidence>
<dbReference type="WBParaSite" id="DME_0000941001-mRNA-1">
    <property type="protein sequence ID" value="DME_0000941001-mRNA-1"/>
    <property type="gene ID" value="DME_0000941001"/>
</dbReference>
<evidence type="ECO:0000256" key="3">
    <source>
        <dbReference type="ARBA" id="ARBA00022448"/>
    </source>
</evidence>
<dbReference type="EMBL" id="UYYG01000106">
    <property type="protein sequence ID" value="VDN53148.1"/>
    <property type="molecule type" value="Genomic_DNA"/>
</dbReference>
<keyword evidence="4 13" id="KW-0894">Sodium channel</keyword>